<dbReference type="GO" id="GO:0008233">
    <property type="term" value="F:peptidase activity"/>
    <property type="evidence" value="ECO:0007669"/>
    <property type="project" value="UniProtKB-KW"/>
</dbReference>
<dbReference type="RefSeq" id="WP_385878231.1">
    <property type="nucleotide sequence ID" value="NZ_JBHLXE010000110.1"/>
</dbReference>
<proteinExistence type="inferred from homology"/>
<dbReference type="InterPro" id="IPR003769">
    <property type="entry name" value="ClpS_core"/>
</dbReference>
<dbReference type="NCBIfam" id="NF000672">
    <property type="entry name" value="PRK00033.1-5"/>
    <property type="match status" value="1"/>
</dbReference>
<dbReference type="InterPro" id="IPR014719">
    <property type="entry name" value="Ribosomal_bL12_C/ClpS-like"/>
</dbReference>
<evidence type="ECO:0000259" key="2">
    <source>
        <dbReference type="Pfam" id="PF02617"/>
    </source>
</evidence>
<dbReference type="Pfam" id="PF02617">
    <property type="entry name" value="ClpS"/>
    <property type="match status" value="1"/>
</dbReference>
<comment type="caution">
    <text evidence="3">The sequence shown here is derived from an EMBL/GenBank/DDBJ whole genome shotgun (WGS) entry which is preliminary data.</text>
</comment>
<accession>A0ABV6CD75</accession>
<sequence length="112" mass="12674">MSDILKKILGDIDSDTITVDEVKEKIPTPPGKYDVILLNDDFTPMDFVIDVLMHFFHHPEETAINLMLKVHNEGSAVCGTYTAEIAESKVLQVNQYAKSHEHPLKCDLQKHL</sequence>
<reference evidence="3 4" key="1">
    <citation type="submission" date="2024-09" db="EMBL/GenBank/DDBJ databases">
        <authorList>
            <person name="Sun Q."/>
            <person name="Mori K."/>
        </authorList>
    </citation>
    <scope>NUCLEOTIDE SEQUENCE [LARGE SCALE GENOMIC DNA]</scope>
    <source>
        <strain evidence="3 4">CCM 8545</strain>
    </source>
</reference>
<keyword evidence="4" id="KW-1185">Reference proteome</keyword>
<comment type="subunit">
    <text evidence="1">Binds to the N-terminal domain of the chaperone ClpA.</text>
</comment>
<dbReference type="SUPFAM" id="SSF54736">
    <property type="entry name" value="ClpS-like"/>
    <property type="match status" value="1"/>
</dbReference>
<evidence type="ECO:0000256" key="1">
    <source>
        <dbReference type="HAMAP-Rule" id="MF_00302"/>
    </source>
</evidence>
<evidence type="ECO:0000313" key="4">
    <source>
        <dbReference type="Proteomes" id="UP001589758"/>
    </source>
</evidence>
<dbReference type="GO" id="GO:0006508">
    <property type="term" value="P:proteolysis"/>
    <property type="evidence" value="ECO:0007669"/>
    <property type="project" value="UniProtKB-KW"/>
</dbReference>
<keyword evidence="3" id="KW-0378">Hydrolase</keyword>
<comment type="function">
    <text evidence="1">Involved in the modulation of the specificity of the ClpAP-mediated ATP-dependent protein degradation.</text>
</comment>
<protein>
    <recommendedName>
        <fullName evidence="1">ATP-dependent Clp protease adapter protein ClpS</fullName>
    </recommendedName>
</protein>
<dbReference type="Proteomes" id="UP001589758">
    <property type="component" value="Unassembled WGS sequence"/>
</dbReference>
<comment type="similarity">
    <text evidence="1">Belongs to the ClpS family.</text>
</comment>
<dbReference type="HAMAP" id="MF_00302">
    <property type="entry name" value="ClpS"/>
    <property type="match status" value="1"/>
</dbReference>
<feature type="domain" description="Adaptor protein ClpS core" evidence="2">
    <location>
        <begin position="29"/>
        <end position="106"/>
    </location>
</feature>
<dbReference type="EMBL" id="JBHLXE010000110">
    <property type="protein sequence ID" value="MFC0180938.1"/>
    <property type="molecule type" value="Genomic_DNA"/>
</dbReference>
<name>A0ABV6CD75_9GAMM</name>
<evidence type="ECO:0000313" key="3">
    <source>
        <dbReference type="EMBL" id="MFC0180938.1"/>
    </source>
</evidence>
<dbReference type="PANTHER" id="PTHR33473">
    <property type="entry name" value="ATP-DEPENDENT CLP PROTEASE ADAPTER PROTEIN CLPS1, CHLOROPLASTIC"/>
    <property type="match status" value="1"/>
</dbReference>
<organism evidence="3 4">
    <name type="scientific">Thorsellia kenyensis</name>
    <dbReference type="NCBI Taxonomy" id="1549888"/>
    <lineage>
        <taxon>Bacteria</taxon>
        <taxon>Pseudomonadati</taxon>
        <taxon>Pseudomonadota</taxon>
        <taxon>Gammaproteobacteria</taxon>
        <taxon>Enterobacterales</taxon>
        <taxon>Thorselliaceae</taxon>
        <taxon>Thorsellia</taxon>
    </lineage>
</organism>
<keyword evidence="3" id="KW-0645">Protease</keyword>
<gene>
    <name evidence="1 3" type="primary">clpS</name>
    <name evidence="3" type="ORF">ACFFIT_12735</name>
</gene>
<dbReference type="InterPro" id="IPR022935">
    <property type="entry name" value="ClpS"/>
</dbReference>
<dbReference type="Gene3D" id="3.30.1390.10">
    <property type="match status" value="1"/>
</dbReference>
<dbReference type="PANTHER" id="PTHR33473:SF19">
    <property type="entry name" value="ATP-DEPENDENT CLP PROTEASE ADAPTER PROTEIN CLPS"/>
    <property type="match status" value="1"/>
</dbReference>